<accession>A0A840VVG4</accession>
<feature type="compositionally biased region" description="Basic and acidic residues" evidence="2">
    <location>
        <begin position="1"/>
        <end position="29"/>
    </location>
</feature>
<dbReference type="GO" id="GO:1902600">
    <property type="term" value="P:proton transmembrane transport"/>
    <property type="evidence" value="ECO:0007669"/>
    <property type="project" value="UniProtKB-KW"/>
</dbReference>
<dbReference type="AlphaFoldDB" id="A0A840VVG4"/>
<keyword evidence="1 3" id="KW-0472">Membrane</keyword>
<dbReference type="InterPro" id="IPR032820">
    <property type="entry name" value="ATPase_put"/>
</dbReference>
<evidence type="ECO:0000256" key="3">
    <source>
        <dbReference type="SAM" id="Phobius"/>
    </source>
</evidence>
<comment type="caution">
    <text evidence="4">The sequence shown here is derived from an EMBL/GenBank/DDBJ whole genome shotgun (WGS) entry which is preliminary data.</text>
</comment>
<protein>
    <recommendedName>
        <fullName evidence="1">ATP synthase protein I</fullName>
    </recommendedName>
</protein>
<dbReference type="Proteomes" id="UP000553706">
    <property type="component" value="Unassembled WGS sequence"/>
</dbReference>
<gene>
    <name evidence="4" type="ORF">HNP71_002412</name>
</gene>
<feature type="transmembrane region" description="Helical" evidence="3">
    <location>
        <begin position="70"/>
        <end position="91"/>
    </location>
</feature>
<keyword evidence="1" id="KW-0406">Ion transport</keyword>
<organism evidence="4 5">
    <name type="scientific">Acidocella aromatica</name>
    <dbReference type="NCBI Taxonomy" id="1303579"/>
    <lineage>
        <taxon>Bacteria</taxon>
        <taxon>Pseudomonadati</taxon>
        <taxon>Pseudomonadota</taxon>
        <taxon>Alphaproteobacteria</taxon>
        <taxon>Acetobacterales</taxon>
        <taxon>Acidocellaceae</taxon>
        <taxon>Acidocella</taxon>
    </lineage>
</organism>
<keyword evidence="3" id="KW-1133">Transmembrane helix</keyword>
<name>A0A840VVG4_9PROT</name>
<dbReference type="EMBL" id="JACHFJ010000012">
    <property type="protein sequence ID" value="MBB5374142.1"/>
    <property type="molecule type" value="Genomic_DNA"/>
</dbReference>
<feature type="transmembrane region" description="Helical" evidence="3">
    <location>
        <begin position="46"/>
        <end position="64"/>
    </location>
</feature>
<evidence type="ECO:0000313" key="4">
    <source>
        <dbReference type="EMBL" id="MBB5374142.1"/>
    </source>
</evidence>
<dbReference type="InterPro" id="IPR016989">
    <property type="entry name" value="Atp1_alphaprobac"/>
</dbReference>
<dbReference type="GO" id="GO:0045259">
    <property type="term" value="C:proton-transporting ATP synthase complex"/>
    <property type="evidence" value="ECO:0007669"/>
    <property type="project" value="UniProtKB-UniRule"/>
</dbReference>
<dbReference type="RefSeq" id="WP_183267156.1">
    <property type="nucleotide sequence ID" value="NZ_JACHFJ010000012.1"/>
</dbReference>
<keyword evidence="1" id="KW-0813">Transport</keyword>
<keyword evidence="5" id="KW-1185">Reference proteome</keyword>
<sequence>MSEGRDKSAFEERLKAAEDAAAGPKRETAESDASSARRAIELAMRLGVEMVAAMVIAVVVGWGLDKLFHTSPWLMILMVPVGMVAGLRNLLRASGGKTGG</sequence>
<feature type="region of interest" description="Disordered" evidence="2">
    <location>
        <begin position="1"/>
        <end position="36"/>
    </location>
</feature>
<comment type="similarity">
    <text evidence="1">Belongs to the bacterial AtpI family.</text>
</comment>
<proteinExistence type="inferred from homology"/>
<evidence type="ECO:0000256" key="2">
    <source>
        <dbReference type="SAM" id="MobiDB-lite"/>
    </source>
</evidence>
<reference evidence="4 5" key="1">
    <citation type="submission" date="2020-08" db="EMBL/GenBank/DDBJ databases">
        <title>Genomic Encyclopedia of Type Strains, Phase IV (KMG-IV): sequencing the most valuable type-strain genomes for metagenomic binning, comparative biology and taxonomic classification.</title>
        <authorList>
            <person name="Goeker M."/>
        </authorList>
    </citation>
    <scope>NUCLEOTIDE SEQUENCE [LARGE SCALE GENOMIC DNA]</scope>
    <source>
        <strain evidence="4 5">DSM 27026</strain>
    </source>
</reference>
<keyword evidence="1" id="KW-0375">Hydrogen ion transport</keyword>
<dbReference type="Pfam" id="PF09527">
    <property type="entry name" value="ATPase_gene1"/>
    <property type="match status" value="1"/>
</dbReference>
<dbReference type="PIRSF" id="PIRSF032126">
    <property type="entry name" value="F0F1_ATP_synthase_subunit_I"/>
    <property type="match status" value="1"/>
</dbReference>
<evidence type="ECO:0000256" key="1">
    <source>
        <dbReference type="PIRNR" id="PIRNR032126"/>
    </source>
</evidence>
<evidence type="ECO:0000313" key="5">
    <source>
        <dbReference type="Proteomes" id="UP000553706"/>
    </source>
</evidence>
<comment type="function">
    <text evidence="1">A possible function for this protein is to guide the assembly of the membrane sector of the ATPase enzyme complex.</text>
</comment>
<keyword evidence="3" id="KW-0812">Transmembrane</keyword>